<dbReference type="VEuPathDB" id="MicrosporidiaDB:HERIO_1646"/>
<keyword evidence="5" id="KW-1185">Reference proteome</keyword>
<dbReference type="Proteomes" id="UP000192356">
    <property type="component" value="Unassembled WGS sequence"/>
</dbReference>
<reference evidence="4 5" key="1">
    <citation type="journal article" date="2017" name="Environ. Microbiol.">
        <title>Decay of the glycolytic pathway and adaptation to intranuclear parasitism within Enterocytozoonidae microsporidia.</title>
        <authorList>
            <person name="Wiredu Boakye D."/>
            <person name="Jaroenlak P."/>
            <person name="Prachumwat A."/>
            <person name="Williams T.A."/>
            <person name="Bateman K.S."/>
            <person name="Itsathitphaisarn O."/>
            <person name="Sritunyalucksana K."/>
            <person name="Paszkiewicz K.H."/>
            <person name="Moore K.A."/>
            <person name="Stentiford G.D."/>
            <person name="Williams B.A."/>
        </authorList>
    </citation>
    <scope>NUCLEOTIDE SEQUENCE [LARGE SCALE GENOMIC DNA]</scope>
    <source>
        <strain evidence="4 5">GB1</strain>
    </source>
</reference>
<dbReference type="InterPro" id="IPR018492">
    <property type="entry name" value="Ribosomal_eL8/Nhp2"/>
</dbReference>
<dbReference type="PRINTS" id="PR00881">
    <property type="entry name" value="L7ARS6FAMILY"/>
</dbReference>
<dbReference type="InterPro" id="IPR029064">
    <property type="entry name" value="Ribosomal_eL30-like_sf"/>
</dbReference>
<dbReference type="EMBL" id="LVKB01000091">
    <property type="protein sequence ID" value="ORD96411.1"/>
    <property type="molecule type" value="Genomic_DNA"/>
</dbReference>
<dbReference type="SUPFAM" id="SSF55315">
    <property type="entry name" value="L30e-like"/>
    <property type="match status" value="1"/>
</dbReference>
<dbReference type="OrthoDB" id="29563at2759"/>
<protein>
    <submittedName>
        <fullName evidence="4">RL7A</fullName>
    </submittedName>
</protein>
<comment type="similarity">
    <text evidence="1">Belongs to the eukaryotic ribosomal protein eL8 family.</text>
</comment>
<organism evidence="4 5">
    <name type="scientific">Hepatospora eriocheir</name>
    <dbReference type="NCBI Taxonomy" id="1081669"/>
    <lineage>
        <taxon>Eukaryota</taxon>
        <taxon>Fungi</taxon>
        <taxon>Fungi incertae sedis</taxon>
        <taxon>Microsporidia</taxon>
        <taxon>Hepatosporidae</taxon>
        <taxon>Hepatospora</taxon>
    </lineage>
</organism>
<dbReference type="Gene3D" id="3.30.1330.30">
    <property type="match status" value="1"/>
</dbReference>
<evidence type="ECO:0000256" key="2">
    <source>
        <dbReference type="ARBA" id="ARBA00023274"/>
    </source>
</evidence>
<keyword evidence="2" id="KW-0687">Ribonucleoprotein</keyword>
<name>A0A1X0Q9G5_9MICR</name>
<evidence type="ECO:0000256" key="1">
    <source>
        <dbReference type="ARBA" id="ARBA00007337"/>
    </source>
</evidence>
<evidence type="ECO:0000313" key="5">
    <source>
        <dbReference type="Proteomes" id="UP000192356"/>
    </source>
</evidence>
<dbReference type="InterPro" id="IPR004038">
    <property type="entry name" value="Ribosomal_eL8/eL30/eS12/Gad45"/>
</dbReference>
<dbReference type="Pfam" id="PF01248">
    <property type="entry name" value="Ribosomal_L7Ae"/>
    <property type="match status" value="1"/>
</dbReference>
<dbReference type="AlphaFoldDB" id="A0A1X0Q9G5"/>
<gene>
    <name evidence="4" type="primary">RL7A</name>
    <name evidence="4" type="ORF">HERIO_1646</name>
</gene>
<evidence type="ECO:0000313" key="4">
    <source>
        <dbReference type="EMBL" id="ORD96411.1"/>
    </source>
</evidence>
<feature type="domain" description="Ribosomal protein eL8/eL30/eS12/Gadd45" evidence="3">
    <location>
        <begin position="129"/>
        <end position="202"/>
    </location>
</feature>
<dbReference type="GO" id="GO:1990904">
    <property type="term" value="C:ribonucleoprotein complex"/>
    <property type="evidence" value="ECO:0007669"/>
    <property type="project" value="UniProtKB-KW"/>
</dbReference>
<dbReference type="VEuPathDB" id="MicrosporidiaDB:A0H76_1967"/>
<accession>A0A1X0Q9G5</accession>
<sequence length="249" mass="28490">MVLGYRKKKEEVKKTVPKEVAERRLKTKIEKLSTSIKIPAPIHQFNTKLSEKDEERVLSLLSKYSPETRKEKFERIKKEKETLSNMSEEKKTDIIKSANISDEIKEEIINKKLFNGKLANRLIKHTLSAKPILLKFGARHIVDLAEQKKLKLVLIASDVVPITTFVFLPTLFKRLNVPYAIVSSKSKLGNLVNVKQAGVIGIESVRSEDEVEFENVIKICNSIFSDRYEEHMKECGGSAARRNKLEIVE</sequence>
<proteinExistence type="inferred from homology"/>
<evidence type="ECO:0000259" key="3">
    <source>
        <dbReference type="Pfam" id="PF01248"/>
    </source>
</evidence>
<comment type="caution">
    <text evidence="4">The sequence shown here is derived from an EMBL/GenBank/DDBJ whole genome shotgun (WGS) entry which is preliminary data.</text>
</comment>